<evidence type="ECO:0000259" key="6">
    <source>
        <dbReference type="Pfam" id="PF07733"/>
    </source>
</evidence>
<dbReference type="InterPro" id="IPR004013">
    <property type="entry name" value="PHP_dom"/>
</dbReference>
<evidence type="ECO:0000256" key="1">
    <source>
        <dbReference type="ARBA" id="ARBA00022679"/>
    </source>
</evidence>
<protein>
    <submittedName>
        <fullName evidence="8">Uncharacterized protein</fullName>
    </submittedName>
</protein>
<dbReference type="InterPro" id="IPR011708">
    <property type="entry name" value="DNA_pol3_alpha_NTPase_dom"/>
</dbReference>
<evidence type="ECO:0000256" key="2">
    <source>
        <dbReference type="ARBA" id="ARBA00022695"/>
    </source>
</evidence>
<dbReference type="InterPro" id="IPR016195">
    <property type="entry name" value="Pol/histidinol_Pase-like"/>
</dbReference>
<keyword evidence="1" id="KW-0808">Transferase</keyword>
<evidence type="ECO:0000259" key="5">
    <source>
        <dbReference type="Pfam" id="PF02811"/>
    </source>
</evidence>
<evidence type="ECO:0000259" key="7">
    <source>
        <dbReference type="Pfam" id="PF17657"/>
    </source>
</evidence>
<sequence length="736" mass="84397">MTKDYWIPLHLHSDETNGTGYFEIANTYKQYLDYYVEHKLPAIAITNHGNNVAWIDHKVLANKVGIKYIGGIEAYVAMTLDRYEEYPNPKKPKEIKKVYDKFHTIIIALNEQGNKEINQLESDSFNRFDGHFHSRPRIEFKDLQAAVERGNIIVTTACLGGALNHFRKHPEYQAELQQWIDLAINHKDRVFLEVQPHLDKEQTEYNAYLVELAKKYDLKLIASNDIHALNQKYDKLRKIVQLGKSGLEKLPYDNEDTFELWVKTRQEMFDLFKQQGVLTDEQINDALDLTVEIADMVEDFEIDRSVKYPHLYADEEKEFQKRIMDGYKERGIDKLPKEKQQVYLKRIKYEYSVYKKMDSLSYMLAHNDIIKAAHNQGYRNGYGRGSVTGSLIAYLIGTTEVDSIRHNLVFERFMNPARVNLPDIDVDFENEGRNWVQQWLLHNDKFHAASILTLGTAQIRNAIALVAAGLDDYTTVVKGKRTTKLNVIESIKNGLNDDDTVPDSLYRAHKELFDWVNMLVGVTMSFGRHAAGIVVDTRTLDDNMGSISLVSGGTTYKVSSVTMHDIDYCNWVKFDILGLDNMGLITRTSKMANLPFLTPDRTDIINFQDEKVWKSLTRDNVGVFQFEGDRAGRLIADMFSDETLAKIKAKVPNIQYLDLMSLTNAGQRPSGASYIDRVVHGEFNNNGHKALDDFLSSTLGFMVYQETQSQFLVDFCGYDFAHADLIRKGIGELLAC</sequence>
<dbReference type="PANTHER" id="PTHR32294:SF0">
    <property type="entry name" value="DNA POLYMERASE III SUBUNIT ALPHA"/>
    <property type="match status" value="1"/>
</dbReference>
<dbReference type="Pfam" id="PF17657">
    <property type="entry name" value="DNA_pol3_finger"/>
    <property type="match status" value="1"/>
</dbReference>
<dbReference type="PANTHER" id="PTHR32294">
    <property type="entry name" value="DNA POLYMERASE III SUBUNIT ALPHA"/>
    <property type="match status" value="1"/>
</dbReference>
<dbReference type="Pfam" id="PF07733">
    <property type="entry name" value="DNA_pol3_alpha"/>
    <property type="match status" value="1"/>
</dbReference>
<evidence type="ECO:0000313" key="8">
    <source>
        <dbReference type="EMBL" id="GET05284.1"/>
    </source>
</evidence>
<organism evidence="8">
    <name type="scientific">Ligilactobacillus agilis</name>
    <dbReference type="NCBI Taxonomy" id="1601"/>
    <lineage>
        <taxon>Bacteria</taxon>
        <taxon>Bacillati</taxon>
        <taxon>Bacillota</taxon>
        <taxon>Bacilli</taxon>
        <taxon>Lactobacillales</taxon>
        <taxon>Lactobacillaceae</taxon>
        <taxon>Ligilactobacillus</taxon>
    </lineage>
</organism>
<feature type="domain" description="DNA polymerase III alpha subunit finger" evidence="7">
    <location>
        <begin position="603"/>
        <end position="731"/>
    </location>
</feature>
<dbReference type="InterPro" id="IPR004805">
    <property type="entry name" value="DnaE2/DnaE/PolC"/>
</dbReference>
<accession>A0A6F9XJ42</accession>
<proteinExistence type="predicted"/>
<dbReference type="EMBL" id="BLAM01000054">
    <property type="protein sequence ID" value="GET05284.1"/>
    <property type="molecule type" value="Genomic_DNA"/>
</dbReference>
<feature type="domain" description="Bacterial DNA polymerase III alpha subunit NTPase" evidence="6">
    <location>
        <begin position="320"/>
        <end position="578"/>
    </location>
</feature>
<dbReference type="GO" id="GO:0008408">
    <property type="term" value="F:3'-5' exonuclease activity"/>
    <property type="evidence" value="ECO:0007669"/>
    <property type="project" value="InterPro"/>
</dbReference>
<comment type="caution">
    <text evidence="8">The sequence shown here is derived from an EMBL/GenBank/DDBJ whole genome shotgun (WGS) entry which is preliminary data.</text>
</comment>
<feature type="domain" description="PHP" evidence="5">
    <location>
        <begin position="9"/>
        <end position="197"/>
    </location>
</feature>
<dbReference type="AlphaFoldDB" id="A0A6F9XJ42"/>
<keyword evidence="4" id="KW-0239">DNA-directed DNA polymerase</keyword>
<dbReference type="RefSeq" id="WP_172584138.1">
    <property type="nucleotide sequence ID" value="NZ_BLAM01000054.1"/>
</dbReference>
<keyword evidence="3" id="KW-0235">DNA replication</keyword>
<dbReference type="GO" id="GO:0006260">
    <property type="term" value="P:DNA replication"/>
    <property type="evidence" value="ECO:0007669"/>
    <property type="project" value="UniProtKB-KW"/>
</dbReference>
<name>A0A6F9XJ42_9LACO</name>
<evidence type="ECO:0000256" key="4">
    <source>
        <dbReference type="ARBA" id="ARBA00022932"/>
    </source>
</evidence>
<gene>
    <name evidence="8" type="ORF">SY212_03140</name>
</gene>
<reference evidence="8" key="1">
    <citation type="submission" date="2019-10" db="EMBL/GenBank/DDBJ databases">
        <title>Lactobacillus agilis SY212 Whole Genome Sequencing Project.</title>
        <authorList>
            <person name="Suzuki S."/>
            <person name="Endo A."/>
            <person name="Maeno S."/>
            <person name="Shiwa Y."/>
            <person name="Matsutani M."/>
            <person name="Kajikawa A."/>
        </authorList>
    </citation>
    <scope>NUCLEOTIDE SEQUENCE</scope>
    <source>
        <strain evidence="8">SY212</strain>
    </source>
</reference>
<evidence type="ECO:0000256" key="3">
    <source>
        <dbReference type="ARBA" id="ARBA00022705"/>
    </source>
</evidence>
<dbReference type="SUPFAM" id="SSF89550">
    <property type="entry name" value="PHP domain-like"/>
    <property type="match status" value="1"/>
</dbReference>
<dbReference type="InterPro" id="IPR040982">
    <property type="entry name" value="DNA_pol3_finger"/>
</dbReference>
<dbReference type="Pfam" id="PF02811">
    <property type="entry name" value="PHP"/>
    <property type="match status" value="1"/>
</dbReference>
<dbReference type="Proteomes" id="UP000494265">
    <property type="component" value="Unassembled WGS sequence"/>
</dbReference>
<dbReference type="Gene3D" id="3.20.20.140">
    <property type="entry name" value="Metal-dependent hydrolases"/>
    <property type="match status" value="1"/>
</dbReference>
<keyword evidence="2" id="KW-0548">Nucleotidyltransferase</keyword>
<dbReference type="GO" id="GO:0003887">
    <property type="term" value="F:DNA-directed DNA polymerase activity"/>
    <property type="evidence" value="ECO:0007669"/>
    <property type="project" value="UniProtKB-KW"/>
</dbReference>